<keyword evidence="3" id="KW-1185">Reference proteome</keyword>
<gene>
    <name evidence="2" type="ORF">E1832_13195</name>
</gene>
<accession>A0A4R5V1K7</accession>
<dbReference type="OrthoDB" id="7742622at2"/>
<feature type="signal peptide" evidence="1">
    <location>
        <begin position="1"/>
        <end position="31"/>
    </location>
</feature>
<protein>
    <submittedName>
        <fullName evidence="2">Uncharacterized protein</fullName>
    </submittedName>
</protein>
<dbReference type="RefSeq" id="WP_133360235.1">
    <property type="nucleotide sequence ID" value="NZ_SMUV01000068.1"/>
</dbReference>
<keyword evidence="1" id="KW-0732">Signal</keyword>
<organism evidence="2 3">
    <name type="scientific">Antarcticimicrobium luteum</name>
    <dbReference type="NCBI Taxonomy" id="2547397"/>
    <lineage>
        <taxon>Bacteria</taxon>
        <taxon>Pseudomonadati</taxon>
        <taxon>Pseudomonadota</taxon>
        <taxon>Alphaproteobacteria</taxon>
        <taxon>Rhodobacterales</taxon>
        <taxon>Paracoccaceae</taxon>
        <taxon>Antarcticimicrobium</taxon>
    </lineage>
</organism>
<dbReference type="Proteomes" id="UP000295301">
    <property type="component" value="Unassembled WGS sequence"/>
</dbReference>
<dbReference type="AlphaFoldDB" id="A0A4R5V1K7"/>
<comment type="caution">
    <text evidence="2">The sequence shown here is derived from an EMBL/GenBank/DDBJ whole genome shotgun (WGS) entry which is preliminary data.</text>
</comment>
<evidence type="ECO:0000256" key="1">
    <source>
        <dbReference type="SAM" id="SignalP"/>
    </source>
</evidence>
<name>A0A4R5V1K7_9RHOB</name>
<proteinExistence type="predicted"/>
<evidence type="ECO:0000313" key="3">
    <source>
        <dbReference type="Proteomes" id="UP000295301"/>
    </source>
</evidence>
<evidence type="ECO:0000313" key="2">
    <source>
        <dbReference type="EMBL" id="TDK45619.1"/>
    </source>
</evidence>
<sequence length="150" mass="16332">MLNQHKTEFTNLLYRPLHIALFLGAASSAVAAEWEIGLSRGLETYAATANHGAVLLVCDPDRVYNPNVSHAYFLSRFDDDQFPQQVVLLAATGEQAAFSVQDGIATQRDADPAEWAQLIDMIEAGGQIAVVTARDAFTLDQDALPGLRCR</sequence>
<dbReference type="EMBL" id="SMUV01000068">
    <property type="protein sequence ID" value="TDK45619.1"/>
    <property type="molecule type" value="Genomic_DNA"/>
</dbReference>
<feature type="chain" id="PRO_5020886171" evidence="1">
    <location>
        <begin position="32"/>
        <end position="150"/>
    </location>
</feature>
<reference evidence="2 3" key="1">
    <citation type="submission" date="2019-03" db="EMBL/GenBank/DDBJ databases">
        <title>Ruegeria lutea sp. nov., a novel strain, isolated from marine sediment, the Masan Bay, South Korea.</title>
        <authorList>
            <person name="Kim J."/>
            <person name="Kim D.-Y."/>
            <person name="Lee S.-S."/>
        </authorList>
    </citation>
    <scope>NUCLEOTIDE SEQUENCE [LARGE SCALE GENOMIC DNA]</scope>
    <source>
        <strain evidence="2 3">318-1</strain>
    </source>
</reference>